<dbReference type="Proteomes" id="UP000247118">
    <property type="component" value="Chromosome"/>
</dbReference>
<dbReference type="EMBL" id="CP029604">
    <property type="protein sequence ID" value="AWO84612.1"/>
    <property type="molecule type" value="Genomic_DNA"/>
</dbReference>
<evidence type="ECO:0000256" key="1">
    <source>
        <dbReference type="SAM" id="MobiDB-lite"/>
    </source>
</evidence>
<organism evidence="2 3">
    <name type="scientific">Gordonia terrae</name>
    <dbReference type="NCBI Taxonomy" id="2055"/>
    <lineage>
        <taxon>Bacteria</taxon>
        <taxon>Bacillati</taxon>
        <taxon>Actinomycetota</taxon>
        <taxon>Actinomycetes</taxon>
        <taxon>Mycobacteriales</taxon>
        <taxon>Gordoniaceae</taxon>
        <taxon>Gordonia</taxon>
    </lineage>
</organism>
<protein>
    <submittedName>
        <fullName evidence="2">Uncharacterized protein</fullName>
    </submittedName>
</protein>
<sequence>MVRPRPDGGYAYDWTTGPNPGYGFSVSRRSVAGDDREAVAAADAAERASPTPKTTEEHLHSIREFLEDVDPDTGYIE</sequence>
<feature type="region of interest" description="Disordered" evidence="1">
    <location>
        <begin position="35"/>
        <end position="58"/>
    </location>
</feature>
<name>A0AAD0KDS6_9ACTN</name>
<reference evidence="2 3" key="1">
    <citation type="submission" date="2018-05" db="EMBL/GenBank/DDBJ databases">
        <title>Complete genome sequence of Gordonia terrae NRRL B-16283.</title>
        <authorList>
            <person name="Garlena R.A."/>
            <person name="Russell D.A."/>
            <person name="Hatfull G.F."/>
        </authorList>
    </citation>
    <scope>NUCLEOTIDE SEQUENCE [LARGE SCALE GENOMIC DNA]</scope>
    <source>
        <strain evidence="2 3">NRRL B-16283</strain>
    </source>
</reference>
<evidence type="ECO:0000313" key="2">
    <source>
        <dbReference type="EMBL" id="AWO84612.1"/>
    </source>
</evidence>
<gene>
    <name evidence="2" type="ORF">DLJ61_14880</name>
</gene>
<dbReference type="AlphaFoldDB" id="A0AAD0KDS6"/>
<proteinExistence type="predicted"/>
<accession>A0AAD0KDS6</accession>
<evidence type="ECO:0000313" key="3">
    <source>
        <dbReference type="Proteomes" id="UP000247118"/>
    </source>
</evidence>